<dbReference type="GO" id="GO:0004518">
    <property type="term" value="F:nuclease activity"/>
    <property type="evidence" value="ECO:0007669"/>
    <property type="project" value="UniProtKB-KW"/>
</dbReference>
<comment type="similarity">
    <text evidence="3">Belongs to the HARBI1 family.</text>
</comment>
<evidence type="ECO:0000256" key="2">
    <source>
        <dbReference type="ARBA" id="ARBA00004123"/>
    </source>
</evidence>
<feature type="domain" description="DDE Tnp4" evidence="8">
    <location>
        <begin position="124"/>
        <end position="290"/>
    </location>
</feature>
<dbReference type="GO" id="GO:0005634">
    <property type="term" value="C:nucleus"/>
    <property type="evidence" value="ECO:0007669"/>
    <property type="project" value="UniProtKB-SubCell"/>
</dbReference>
<keyword evidence="6" id="KW-0378">Hydrolase</keyword>
<dbReference type="AlphaFoldDB" id="A0A8R2H636"/>
<dbReference type="GO" id="GO:0016787">
    <property type="term" value="F:hydrolase activity"/>
    <property type="evidence" value="ECO:0007669"/>
    <property type="project" value="UniProtKB-KW"/>
</dbReference>
<organism evidence="9 10">
    <name type="scientific">Acyrthosiphon pisum</name>
    <name type="common">Pea aphid</name>
    <dbReference type="NCBI Taxonomy" id="7029"/>
    <lineage>
        <taxon>Eukaryota</taxon>
        <taxon>Metazoa</taxon>
        <taxon>Ecdysozoa</taxon>
        <taxon>Arthropoda</taxon>
        <taxon>Hexapoda</taxon>
        <taxon>Insecta</taxon>
        <taxon>Pterygota</taxon>
        <taxon>Neoptera</taxon>
        <taxon>Paraneoptera</taxon>
        <taxon>Hemiptera</taxon>
        <taxon>Sternorrhyncha</taxon>
        <taxon>Aphidomorpha</taxon>
        <taxon>Aphidoidea</taxon>
        <taxon>Aphididae</taxon>
        <taxon>Macrosiphini</taxon>
        <taxon>Acyrthosiphon</taxon>
    </lineage>
</organism>
<dbReference type="Proteomes" id="UP000007819">
    <property type="component" value="Chromosome X"/>
</dbReference>
<evidence type="ECO:0000256" key="6">
    <source>
        <dbReference type="ARBA" id="ARBA00022801"/>
    </source>
</evidence>
<keyword evidence="7" id="KW-0539">Nucleus</keyword>
<reference evidence="9" key="2">
    <citation type="submission" date="2022-06" db="UniProtKB">
        <authorList>
            <consortium name="EnsemblMetazoa"/>
        </authorList>
    </citation>
    <scope>IDENTIFICATION</scope>
</reference>
<dbReference type="OrthoDB" id="6585144at2759"/>
<evidence type="ECO:0000256" key="7">
    <source>
        <dbReference type="ARBA" id="ARBA00023242"/>
    </source>
</evidence>
<evidence type="ECO:0000313" key="9">
    <source>
        <dbReference type="EnsemblMetazoa" id="XP_016657288.1"/>
    </source>
</evidence>
<keyword evidence="10" id="KW-1185">Reference proteome</keyword>
<evidence type="ECO:0000256" key="3">
    <source>
        <dbReference type="ARBA" id="ARBA00006958"/>
    </source>
</evidence>
<evidence type="ECO:0000256" key="1">
    <source>
        <dbReference type="ARBA" id="ARBA00001968"/>
    </source>
</evidence>
<comment type="cofactor">
    <cofactor evidence="1">
        <name>a divalent metal cation</name>
        <dbReference type="ChEBI" id="CHEBI:60240"/>
    </cofactor>
</comment>
<dbReference type="KEGG" id="api:107882833"/>
<dbReference type="InterPro" id="IPR027806">
    <property type="entry name" value="HARBI1_dom"/>
</dbReference>
<dbReference type="GeneID" id="107882833"/>
<keyword evidence="5" id="KW-0479">Metal-binding</keyword>
<dbReference type="GO" id="GO:0046872">
    <property type="term" value="F:metal ion binding"/>
    <property type="evidence" value="ECO:0007669"/>
    <property type="project" value="UniProtKB-KW"/>
</dbReference>
<dbReference type="Pfam" id="PF13359">
    <property type="entry name" value="DDE_Tnp_4"/>
    <property type="match status" value="1"/>
</dbReference>
<dbReference type="PANTHER" id="PTHR22930">
    <property type="match status" value="1"/>
</dbReference>
<sequence length="350" mass="40242">MTLRFHPDEFLKYYRMSISSFDELLLRVKHRLQKKNTILRDSIPPEERLSVTLRYLATGTNFSSLHFDFLMGVSTIAKVVNETCMVVWDELQPTEMAPPTQENWLEIADGFYNITQFPNCVGAVDGKHIRLQCPKNSGTQYYNYKNFFSLVLMAICDSNYCFTIIDVGSFGKESDCNIFKQCPFGKKLYADKINFPQDKCLPGDEDGVAQPFVLIADEAFALNKHLLRPFPGRTLNDNRRIFNYRLSRARQKIECTFGILSNKWRVFHSTLLVTPDVAVSITKAACVLHNFVRRRDGFNFEDTVSCEMPDISERIGVGNASLNAKDIREYFAKYFNNPKHALSWQNKVLG</sequence>
<dbReference type="PANTHER" id="PTHR22930:SF269">
    <property type="entry name" value="NUCLEASE HARBI1-LIKE PROTEIN"/>
    <property type="match status" value="1"/>
</dbReference>
<evidence type="ECO:0000259" key="8">
    <source>
        <dbReference type="Pfam" id="PF13359"/>
    </source>
</evidence>
<proteinExistence type="inferred from homology"/>
<dbReference type="RefSeq" id="XP_016657288.1">
    <property type="nucleotide sequence ID" value="XM_016801799.1"/>
</dbReference>
<evidence type="ECO:0000256" key="5">
    <source>
        <dbReference type="ARBA" id="ARBA00022723"/>
    </source>
</evidence>
<name>A0A8R2H636_ACYPI</name>
<dbReference type="EnsemblMetazoa" id="XM_016801799.2">
    <property type="protein sequence ID" value="XP_016657288.1"/>
    <property type="gene ID" value="LOC107882833"/>
</dbReference>
<protein>
    <recommendedName>
        <fullName evidence="8">DDE Tnp4 domain-containing protein</fullName>
    </recommendedName>
</protein>
<evidence type="ECO:0000256" key="4">
    <source>
        <dbReference type="ARBA" id="ARBA00022722"/>
    </source>
</evidence>
<dbReference type="InterPro" id="IPR045249">
    <property type="entry name" value="HARBI1-like"/>
</dbReference>
<accession>A0A8R2H636</accession>
<keyword evidence="4" id="KW-0540">Nuclease</keyword>
<comment type="subcellular location">
    <subcellularLocation>
        <location evidence="2">Nucleus</location>
    </subcellularLocation>
</comment>
<reference evidence="10" key="1">
    <citation type="submission" date="2010-06" db="EMBL/GenBank/DDBJ databases">
        <authorList>
            <person name="Jiang H."/>
            <person name="Abraham K."/>
            <person name="Ali S."/>
            <person name="Alsbrooks S.L."/>
            <person name="Anim B.N."/>
            <person name="Anosike U.S."/>
            <person name="Attaway T."/>
            <person name="Bandaranaike D.P."/>
            <person name="Battles P.K."/>
            <person name="Bell S.N."/>
            <person name="Bell A.V."/>
            <person name="Beltran B."/>
            <person name="Bickham C."/>
            <person name="Bustamante Y."/>
            <person name="Caleb T."/>
            <person name="Canada A."/>
            <person name="Cardenas V."/>
            <person name="Carter K."/>
            <person name="Chacko J."/>
            <person name="Chandrabose M.N."/>
            <person name="Chavez D."/>
            <person name="Chavez A."/>
            <person name="Chen L."/>
            <person name="Chu H.-S."/>
            <person name="Claassen K.J."/>
            <person name="Cockrell R."/>
            <person name="Collins M."/>
            <person name="Cooper J.A."/>
            <person name="Cree A."/>
            <person name="Curry S.M."/>
            <person name="Da Y."/>
            <person name="Dao M.D."/>
            <person name="Das B."/>
            <person name="Davila M.-L."/>
            <person name="Davy-Carroll L."/>
            <person name="Denson S."/>
            <person name="Dinh H."/>
            <person name="Ebong V.E."/>
            <person name="Edwards J.R."/>
            <person name="Egan A."/>
            <person name="El-Daye J."/>
            <person name="Escobedo L."/>
            <person name="Fernandez S."/>
            <person name="Fernando P.R."/>
            <person name="Flagg N."/>
            <person name="Forbes L.D."/>
            <person name="Fowler R.G."/>
            <person name="Fu Q."/>
            <person name="Gabisi R.A."/>
            <person name="Ganer J."/>
            <person name="Garbino Pronczuk A."/>
            <person name="Garcia R.M."/>
            <person name="Garner T."/>
            <person name="Garrett T.E."/>
            <person name="Gonzalez D.A."/>
            <person name="Hamid H."/>
            <person name="Hawkins E.S."/>
            <person name="Hirani K."/>
            <person name="Hogues M.E."/>
            <person name="Hollins B."/>
            <person name="Hsiao C.-H."/>
            <person name="Jabil R."/>
            <person name="James M.L."/>
            <person name="Jhangiani S.N."/>
            <person name="Johnson B."/>
            <person name="Johnson Q."/>
            <person name="Joshi V."/>
            <person name="Kalu J.B."/>
            <person name="Kam C."/>
            <person name="Kashfia A."/>
            <person name="Keebler J."/>
            <person name="Kisamo H."/>
            <person name="Kovar C.L."/>
            <person name="Lago L.A."/>
            <person name="Lai C.-Y."/>
            <person name="Laidlaw J."/>
            <person name="Lara F."/>
            <person name="Le T.-K."/>
            <person name="Lee S.L."/>
            <person name="Legall F.H."/>
            <person name="Lemon S.J."/>
            <person name="Lewis L.R."/>
            <person name="Li B."/>
            <person name="Liu Y."/>
            <person name="Liu Y.-S."/>
            <person name="Lopez J."/>
            <person name="Lozado R.J."/>
            <person name="Lu J."/>
            <person name="Madu R.C."/>
            <person name="Maheshwari M."/>
            <person name="Maheshwari R."/>
            <person name="Malloy K."/>
            <person name="Martinez E."/>
            <person name="Mathew T."/>
            <person name="Mercado I.C."/>
            <person name="Mercado C."/>
            <person name="Meyer B."/>
            <person name="Montgomery K."/>
            <person name="Morgan M.B."/>
            <person name="Munidasa M."/>
            <person name="Nazareth L.V."/>
            <person name="Nelson J."/>
            <person name="Ng B.M."/>
            <person name="Nguyen N.B."/>
            <person name="Nguyen P.Q."/>
            <person name="Nguyen T."/>
            <person name="Obregon M."/>
            <person name="Okwuonu G.O."/>
            <person name="Onwere C.G."/>
            <person name="Orozco G."/>
            <person name="Parra A."/>
            <person name="Patel S."/>
            <person name="Patil S."/>
            <person name="Perez A."/>
            <person name="Perez Y."/>
            <person name="Pham C."/>
            <person name="Primus E.L."/>
            <person name="Pu L.-L."/>
            <person name="Puazo M."/>
            <person name="Qin X."/>
            <person name="Quiroz J.B."/>
            <person name="Reese J."/>
            <person name="Richards S."/>
            <person name="Rives C.M."/>
            <person name="Robberts R."/>
            <person name="Ruiz S.J."/>
            <person name="Ruiz M.J."/>
            <person name="Santibanez J."/>
            <person name="Schneider B.W."/>
            <person name="Sisson I."/>
            <person name="Smith M."/>
            <person name="Sodergren E."/>
            <person name="Song X.-Z."/>
            <person name="Song B.B."/>
            <person name="Summersgill H."/>
            <person name="Thelus R."/>
            <person name="Thornton R.D."/>
            <person name="Trejos Z.Y."/>
            <person name="Usmani K."/>
            <person name="Vattathil S."/>
            <person name="Villasana D."/>
            <person name="Walker D.L."/>
            <person name="Wang S."/>
            <person name="Wang K."/>
            <person name="White C.S."/>
            <person name="Williams A.C."/>
            <person name="Williamson J."/>
            <person name="Wilson K."/>
            <person name="Woghiren I.O."/>
            <person name="Woodworth J.R."/>
            <person name="Worley K.C."/>
            <person name="Wright R.A."/>
            <person name="Wu W."/>
            <person name="Young L."/>
            <person name="Zhang L."/>
            <person name="Zhang J."/>
            <person name="Zhu Y."/>
            <person name="Muzny D.M."/>
            <person name="Weinstock G."/>
            <person name="Gibbs R.A."/>
        </authorList>
    </citation>
    <scope>NUCLEOTIDE SEQUENCE [LARGE SCALE GENOMIC DNA]</scope>
    <source>
        <strain evidence="10">LSR1</strain>
    </source>
</reference>
<evidence type="ECO:0000313" key="10">
    <source>
        <dbReference type="Proteomes" id="UP000007819"/>
    </source>
</evidence>